<sequence length="126" mass="14119">MPQYVPGIAEPRSEIEVSERNSDGNQFSNTCSARDATGEPLPSHTLVVSKPEEVTDAKGEGSKSTAPELDEKAGVVVKEQRDCQQCRFWREGIGIEHHNSNFCVRLTLFRKELAFTENLWVLEEVV</sequence>
<evidence type="ECO:0000313" key="3">
    <source>
        <dbReference type="Proteomes" id="UP001412067"/>
    </source>
</evidence>
<feature type="compositionally biased region" description="Basic and acidic residues" evidence="1">
    <location>
        <begin position="11"/>
        <end position="22"/>
    </location>
</feature>
<name>A0ABR2MHZ6_9ASPA</name>
<evidence type="ECO:0000313" key="2">
    <source>
        <dbReference type="EMBL" id="KAK8963745.1"/>
    </source>
</evidence>
<dbReference type="EMBL" id="JBBWWR010000007">
    <property type="protein sequence ID" value="KAK8963745.1"/>
    <property type="molecule type" value="Genomic_DNA"/>
</dbReference>
<protein>
    <submittedName>
        <fullName evidence="2">Uncharacterized protein</fullName>
    </submittedName>
</protein>
<reference evidence="2 3" key="1">
    <citation type="journal article" date="2022" name="Nat. Plants">
        <title>Genomes of leafy and leafless Platanthera orchids illuminate the evolution of mycoheterotrophy.</title>
        <authorList>
            <person name="Li M.H."/>
            <person name="Liu K.W."/>
            <person name="Li Z."/>
            <person name="Lu H.C."/>
            <person name="Ye Q.L."/>
            <person name="Zhang D."/>
            <person name="Wang J.Y."/>
            <person name="Li Y.F."/>
            <person name="Zhong Z.M."/>
            <person name="Liu X."/>
            <person name="Yu X."/>
            <person name="Liu D.K."/>
            <person name="Tu X.D."/>
            <person name="Liu B."/>
            <person name="Hao Y."/>
            <person name="Liao X.Y."/>
            <person name="Jiang Y.T."/>
            <person name="Sun W.H."/>
            <person name="Chen J."/>
            <person name="Chen Y.Q."/>
            <person name="Ai Y."/>
            <person name="Zhai J.W."/>
            <person name="Wu S.S."/>
            <person name="Zhou Z."/>
            <person name="Hsiao Y.Y."/>
            <person name="Wu W.L."/>
            <person name="Chen Y.Y."/>
            <person name="Lin Y.F."/>
            <person name="Hsu J.L."/>
            <person name="Li C.Y."/>
            <person name="Wang Z.W."/>
            <person name="Zhao X."/>
            <person name="Zhong W.Y."/>
            <person name="Ma X.K."/>
            <person name="Ma L."/>
            <person name="Huang J."/>
            <person name="Chen G.Z."/>
            <person name="Huang M.Z."/>
            <person name="Huang L."/>
            <person name="Peng D.H."/>
            <person name="Luo Y.B."/>
            <person name="Zou S.Q."/>
            <person name="Chen S.P."/>
            <person name="Lan S."/>
            <person name="Tsai W.C."/>
            <person name="Van de Peer Y."/>
            <person name="Liu Z.J."/>
        </authorList>
    </citation>
    <scope>NUCLEOTIDE SEQUENCE [LARGE SCALE GENOMIC DNA]</scope>
    <source>
        <strain evidence="2">Lor288</strain>
    </source>
</reference>
<accession>A0ABR2MHZ6</accession>
<dbReference type="Proteomes" id="UP001412067">
    <property type="component" value="Unassembled WGS sequence"/>
</dbReference>
<organism evidence="2 3">
    <name type="scientific">Platanthera guangdongensis</name>
    <dbReference type="NCBI Taxonomy" id="2320717"/>
    <lineage>
        <taxon>Eukaryota</taxon>
        <taxon>Viridiplantae</taxon>
        <taxon>Streptophyta</taxon>
        <taxon>Embryophyta</taxon>
        <taxon>Tracheophyta</taxon>
        <taxon>Spermatophyta</taxon>
        <taxon>Magnoliopsida</taxon>
        <taxon>Liliopsida</taxon>
        <taxon>Asparagales</taxon>
        <taxon>Orchidaceae</taxon>
        <taxon>Orchidoideae</taxon>
        <taxon>Orchideae</taxon>
        <taxon>Orchidinae</taxon>
        <taxon>Platanthera</taxon>
    </lineage>
</organism>
<proteinExistence type="predicted"/>
<feature type="region of interest" description="Disordered" evidence="1">
    <location>
        <begin position="1"/>
        <end position="73"/>
    </location>
</feature>
<evidence type="ECO:0000256" key="1">
    <source>
        <dbReference type="SAM" id="MobiDB-lite"/>
    </source>
</evidence>
<gene>
    <name evidence="2" type="ORF">KSP40_PGU000438</name>
</gene>
<keyword evidence="3" id="KW-1185">Reference proteome</keyword>
<feature type="compositionally biased region" description="Polar residues" evidence="1">
    <location>
        <begin position="23"/>
        <end position="32"/>
    </location>
</feature>
<comment type="caution">
    <text evidence="2">The sequence shown here is derived from an EMBL/GenBank/DDBJ whole genome shotgun (WGS) entry which is preliminary data.</text>
</comment>
<feature type="compositionally biased region" description="Basic and acidic residues" evidence="1">
    <location>
        <begin position="50"/>
        <end position="61"/>
    </location>
</feature>